<dbReference type="InterPro" id="IPR011576">
    <property type="entry name" value="Pyridox_Oxase_N"/>
</dbReference>
<reference evidence="2" key="1">
    <citation type="submission" date="2020-02" db="EMBL/GenBank/DDBJ databases">
        <authorList>
            <person name="Meier V. D."/>
        </authorList>
    </citation>
    <scope>NUCLEOTIDE SEQUENCE</scope>
    <source>
        <strain evidence="2">AVDCRST_MAG05</strain>
    </source>
</reference>
<organism evidence="2">
    <name type="scientific">uncultured Rubrobacteraceae bacterium</name>
    <dbReference type="NCBI Taxonomy" id="349277"/>
    <lineage>
        <taxon>Bacteria</taxon>
        <taxon>Bacillati</taxon>
        <taxon>Actinomycetota</taxon>
        <taxon>Rubrobacteria</taxon>
        <taxon>Rubrobacterales</taxon>
        <taxon>Rubrobacteraceae</taxon>
        <taxon>environmental samples</taxon>
    </lineage>
</organism>
<dbReference type="AlphaFoldDB" id="A0A6J4U0T0"/>
<feature type="domain" description="Pyridoxamine 5'-phosphate oxidase N-terminal" evidence="1">
    <location>
        <begin position="11"/>
        <end position="73"/>
    </location>
</feature>
<dbReference type="Gene3D" id="2.30.110.10">
    <property type="entry name" value="Electron Transport, Fmn-binding Protein, Chain A"/>
    <property type="match status" value="1"/>
</dbReference>
<sequence>MADTKNGPELHPQTVELARGANYGSITTVLPSGNFQTQLIWVHTDGERLVVNTEVHRQKFKNVQRDPRVTLTIRNEQDPYHYAEAR</sequence>
<name>A0A6J4U0T0_9ACTN</name>
<dbReference type="EMBL" id="CADCVM010000533">
    <property type="protein sequence ID" value="CAA9537323.1"/>
    <property type="molecule type" value="Genomic_DNA"/>
</dbReference>
<dbReference type="InterPro" id="IPR012349">
    <property type="entry name" value="Split_barrel_FMN-bd"/>
</dbReference>
<dbReference type="SUPFAM" id="SSF50475">
    <property type="entry name" value="FMN-binding split barrel"/>
    <property type="match status" value="1"/>
</dbReference>
<accession>A0A6J4U0T0</accession>
<dbReference type="Pfam" id="PF01243">
    <property type="entry name" value="PNPOx_N"/>
    <property type="match status" value="1"/>
</dbReference>
<protein>
    <recommendedName>
        <fullName evidence="1">Pyridoxamine 5'-phosphate oxidase N-terminal domain-containing protein</fullName>
    </recommendedName>
</protein>
<evidence type="ECO:0000259" key="1">
    <source>
        <dbReference type="Pfam" id="PF01243"/>
    </source>
</evidence>
<proteinExistence type="predicted"/>
<gene>
    <name evidence="2" type="ORF">AVDCRST_MAG05-5010</name>
</gene>
<evidence type="ECO:0000313" key="2">
    <source>
        <dbReference type="EMBL" id="CAA9537323.1"/>
    </source>
</evidence>
<feature type="non-terminal residue" evidence="2">
    <location>
        <position position="86"/>
    </location>
</feature>